<name>A0AAD7IDA8_9AGAR</name>
<keyword evidence="3" id="KW-1185">Reference proteome</keyword>
<evidence type="ECO:0000313" key="3">
    <source>
        <dbReference type="Proteomes" id="UP001215598"/>
    </source>
</evidence>
<evidence type="ECO:0000256" key="1">
    <source>
        <dbReference type="SAM" id="MobiDB-lite"/>
    </source>
</evidence>
<proteinExistence type="predicted"/>
<feature type="compositionally biased region" description="Low complexity" evidence="1">
    <location>
        <begin position="239"/>
        <end position="260"/>
    </location>
</feature>
<accession>A0AAD7IDA8</accession>
<feature type="compositionally biased region" description="Acidic residues" evidence="1">
    <location>
        <begin position="199"/>
        <end position="210"/>
    </location>
</feature>
<feature type="region of interest" description="Disordered" evidence="1">
    <location>
        <begin position="186"/>
        <end position="260"/>
    </location>
</feature>
<protein>
    <submittedName>
        <fullName evidence="2">Uncharacterized protein</fullName>
    </submittedName>
</protein>
<sequence>MNVDPPPAVPHPCDQNPNPKSLAKPETTFSVRHMKIRVESIPENYPYTLSPIEGVFPNKGDTWAFIPVPFFEFRGLGAPPPDVGTPGDVYMDTTPGAQALYSKSEEEWTRWAGSASDMTSAHPHFADGTRARFLWFHPEGGVEWVCQRTIMRRQLQNGEALGATVQENLDRVSEIIGRYLTAAEAAPGPMEGESRLSASEEESELSELSDADFYPSKRARRLAPGTGTSISVPIPPRPAHASRSRAPPPSSSLAHSAPDSTTLALERELGALKRDPDLKLLRNRKRELLATLATRRPTSSTLSPIALQALAKEFNKSCPSTLTPDEAKQALPELRRLVDDTKKGLLALKAQRAGFELQLAERQQACEALKAKSAK</sequence>
<dbReference type="AlphaFoldDB" id="A0AAD7IDA8"/>
<evidence type="ECO:0000313" key="2">
    <source>
        <dbReference type="EMBL" id="KAJ7740531.1"/>
    </source>
</evidence>
<comment type="caution">
    <text evidence="2">The sequence shown here is derived from an EMBL/GenBank/DDBJ whole genome shotgun (WGS) entry which is preliminary data.</text>
</comment>
<organism evidence="2 3">
    <name type="scientific">Mycena metata</name>
    <dbReference type="NCBI Taxonomy" id="1033252"/>
    <lineage>
        <taxon>Eukaryota</taxon>
        <taxon>Fungi</taxon>
        <taxon>Dikarya</taxon>
        <taxon>Basidiomycota</taxon>
        <taxon>Agaricomycotina</taxon>
        <taxon>Agaricomycetes</taxon>
        <taxon>Agaricomycetidae</taxon>
        <taxon>Agaricales</taxon>
        <taxon>Marasmiineae</taxon>
        <taxon>Mycenaceae</taxon>
        <taxon>Mycena</taxon>
    </lineage>
</organism>
<dbReference type="EMBL" id="JARKIB010000102">
    <property type="protein sequence ID" value="KAJ7740531.1"/>
    <property type="molecule type" value="Genomic_DNA"/>
</dbReference>
<feature type="compositionally biased region" description="Pro residues" evidence="1">
    <location>
        <begin position="1"/>
        <end position="10"/>
    </location>
</feature>
<feature type="region of interest" description="Disordered" evidence="1">
    <location>
        <begin position="1"/>
        <end position="24"/>
    </location>
</feature>
<reference evidence="2" key="1">
    <citation type="submission" date="2023-03" db="EMBL/GenBank/DDBJ databases">
        <title>Massive genome expansion in bonnet fungi (Mycena s.s.) driven by repeated elements and novel gene families across ecological guilds.</title>
        <authorList>
            <consortium name="Lawrence Berkeley National Laboratory"/>
            <person name="Harder C.B."/>
            <person name="Miyauchi S."/>
            <person name="Viragh M."/>
            <person name="Kuo A."/>
            <person name="Thoen E."/>
            <person name="Andreopoulos B."/>
            <person name="Lu D."/>
            <person name="Skrede I."/>
            <person name="Drula E."/>
            <person name="Henrissat B."/>
            <person name="Morin E."/>
            <person name="Kohler A."/>
            <person name="Barry K."/>
            <person name="LaButti K."/>
            <person name="Morin E."/>
            <person name="Salamov A."/>
            <person name="Lipzen A."/>
            <person name="Mereny Z."/>
            <person name="Hegedus B."/>
            <person name="Baldrian P."/>
            <person name="Stursova M."/>
            <person name="Weitz H."/>
            <person name="Taylor A."/>
            <person name="Grigoriev I.V."/>
            <person name="Nagy L.G."/>
            <person name="Martin F."/>
            <person name="Kauserud H."/>
        </authorList>
    </citation>
    <scope>NUCLEOTIDE SEQUENCE</scope>
    <source>
        <strain evidence="2">CBHHK182m</strain>
    </source>
</reference>
<dbReference type="Proteomes" id="UP001215598">
    <property type="component" value="Unassembled WGS sequence"/>
</dbReference>
<gene>
    <name evidence="2" type="ORF">B0H16DRAFT_1890725</name>
</gene>
<feature type="compositionally biased region" description="Low complexity" evidence="1">
    <location>
        <begin position="186"/>
        <end position="197"/>
    </location>
</feature>